<evidence type="ECO:0000256" key="4">
    <source>
        <dbReference type="ARBA" id="ARBA00022617"/>
    </source>
</evidence>
<keyword evidence="12" id="KW-0812">Transmembrane</keyword>
<accession>A0A8D0GPQ9</accession>
<dbReference type="GO" id="GO:0019369">
    <property type="term" value="P:arachidonate metabolic process"/>
    <property type="evidence" value="ECO:0007669"/>
    <property type="project" value="TreeGrafter"/>
</dbReference>
<dbReference type="InterPro" id="IPR050182">
    <property type="entry name" value="Cytochrome_P450_fam2"/>
</dbReference>
<dbReference type="GO" id="GO:0005506">
    <property type="term" value="F:iron ion binding"/>
    <property type="evidence" value="ECO:0007669"/>
    <property type="project" value="InterPro"/>
</dbReference>
<protein>
    <submittedName>
        <fullName evidence="13">Cytochrome P450 family 2 subfamily D member 113</fullName>
    </submittedName>
</protein>
<evidence type="ECO:0000256" key="11">
    <source>
        <dbReference type="RuleBase" id="RU000461"/>
    </source>
</evidence>
<keyword evidence="7 10" id="KW-0408">Iron</keyword>
<dbReference type="InterPro" id="IPR008069">
    <property type="entry name" value="Cyt_P450_E_grp-I_CYP2D-like"/>
</dbReference>
<feature type="transmembrane region" description="Helical" evidence="12">
    <location>
        <begin position="6"/>
        <end position="32"/>
    </location>
</feature>
<keyword evidence="4 10" id="KW-0349">Heme</keyword>
<dbReference type="InterPro" id="IPR036396">
    <property type="entry name" value="Cyt_P450_sf"/>
</dbReference>
<keyword evidence="9 12" id="KW-0472">Membrane</keyword>
<dbReference type="PRINTS" id="PR00385">
    <property type="entry name" value="P450"/>
</dbReference>
<keyword evidence="8 11" id="KW-0503">Monooxygenase</keyword>
<organism evidence="13 14">
    <name type="scientific">Sphenodon punctatus</name>
    <name type="common">Tuatara</name>
    <name type="synonym">Hatteria punctata</name>
    <dbReference type="NCBI Taxonomy" id="8508"/>
    <lineage>
        <taxon>Eukaryota</taxon>
        <taxon>Metazoa</taxon>
        <taxon>Chordata</taxon>
        <taxon>Craniata</taxon>
        <taxon>Vertebrata</taxon>
        <taxon>Euteleostomi</taxon>
        <taxon>Lepidosauria</taxon>
        <taxon>Sphenodontia</taxon>
        <taxon>Sphenodontidae</taxon>
        <taxon>Sphenodon</taxon>
    </lineage>
</organism>
<dbReference type="Proteomes" id="UP000694392">
    <property type="component" value="Unplaced"/>
</dbReference>
<dbReference type="Pfam" id="PF00067">
    <property type="entry name" value="p450"/>
    <property type="match status" value="1"/>
</dbReference>
<dbReference type="SUPFAM" id="SSF48264">
    <property type="entry name" value="Cytochrome P450"/>
    <property type="match status" value="1"/>
</dbReference>
<dbReference type="InterPro" id="IPR017972">
    <property type="entry name" value="Cyt_P450_CS"/>
</dbReference>
<evidence type="ECO:0000256" key="3">
    <source>
        <dbReference type="ARBA" id="ARBA00010617"/>
    </source>
</evidence>
<dbReference type="PANTHER" id="PTHR24300">
    <property type="entry name" value="CYTOCHROME P450 508A4-RELATED"/>
    <property type="match status" value="1"/>
</dbReference>
<evidence type="ECO:0000256" key="1">
    <source>
        <dbReference type="ARBA" id="ARBA00001971"/>
    </source>
</evidence>
<dbReference type="GO" id="GO:0020037">
    <property type="term" value="F:heme binding"/>
    <property type="evidence" value="ECO:0007669"/>
    <property type="project" value="InterPro"/>
</dbReference>
<dbReference type="GO" id="GO:0016020">
    <property type="term" value="C:membrane"/>
    <property type="evidence" value="ECO:0007669"/>
    <property type="project" value="UniProtKB-SubCell"/>
</dbReference>
<name>A0A8D0GPQ9_SPHPU</name>
<evidence type="ECO:0000256" key="10">
    <source>
        <dbReference type="PIRSR" id="PIRSR602401-1"/>
    </source>
</evidence>
<reference evidence="13" key="2">
    <citation type="submission" date="2025-09" db="UniProtKB">
        <authorList>
            <consortium name="Ensembl"/>
        </authorList>
    </citation>
    <scope>IDENTIFICATION</scope>
</reference>
<comment type="subcellular location">
    <subcellularLocation>
        <location evidence="2">Membrane</location>
    </subcellularLocation>
</comment>
<dbReference type="PRINTS" id="PR00463">
    <property type="entry name" value="EP450I"/>
</dbReference>
<comment type="cofactor">
    <cofactor evidence="1 10">
        <name>heme</name>
        <dbReference type="ChEBI" id="CHEBI:30413"/>
    </cofactor>
</comment>
<dbReference type="VGNC" id="VGNC:103589">
    <property type="gene designation" value="CYP2D113"/>
</dbReference>
<proteinExistence type="inferred from homology"/>
<dbReference type="InterPro" id="IPR001128">
    <property type="entry name" value="Cyt_P450"/>
</dbReference>
<dbReference type="FunFam" id="1.10.630.10:FF:000004">
    <property type="entry name" value="cytochrome P450 2D15 isoform X1"/>
    <property type="match status" value="1"/>
</dbReference>
<evidence type="ECO:0000256" key="5">
    <source>
        <dbReference type="ARBA" id="ARBA00022723"/>
    </source>
</evidence>
<dbReference type="GO" id="GO:0006805">
    <property type="term" value="P:xenobiotic metabolic process"/>
    <property type="evidence" value="ECO:0007669"/>
    <property type="project" value="TreeGrafter"/>
</dbReference>
<dbReference type="GO" id="GO:0016712">
    <property type="term" value="F:oxidoreductase activity, acting on paired donors, with incorporation or reduction of molecular oxygen, reduced flavin or flavoprotein as one donor, and incorporation of one atom of oxygen"/>
    <property type="evidence" value="ECO:0007669"/>
    <property type="project" value="InterPro"/>
</dbReference>
<keyword evidence="12" id="KW-1133">Transmembrane helix</keyword>
<evidence type="ECO:0000256" key="12">
    <source>
        <dbReference type="SAM" id="Phobius"/>
    </source>
</evidence>
<dbReference type="PRINTS" id="PR01686">
    <property type="entry name" value="EP450ICYP2D"/>
</dbReference>
<dbReference type="Gene3D" id="1.10.630.10">
    <property type="entry name" value="Cytochrome P450"/>
    <property type="match status" value="1"/>
</dbReference>
<reference evidence="13" key="1">
    <citation type="submission" date="2025-08" db="UniProtKB">
        <authorList>
            <consortium name="Ensembl"/>
        </authorList>
    </citation>
    <scope>IDENTIFICATION</scope>
</reference>
<feature type="binding site" description="axial binding residue" evidence="10">
    <location>
        <position position="452"/>
    </location>
    <ligand>
        <name>heme</name>
        <dbReference type="ChEBI" id="CHEBI:30413"/>
    </ligand>
    <ligandPart>
        <name>Fe</name>
        <dbReference type="ChEBI" id="CHEBI:18248"/>
    </ligandPart>
</feature>
<keyword evidence="6 11" id="KW-0560">Oxidoreductase</keyword>
<sequence>MELLSWLWSQLLSSCSNVTTLGISLTVFALVFDFMKRRKRWNYPPGPGTLPFIGNLLQVDVTNPSKTSQKLAKKFGKAFSVQVGWIDIVVLSGYEIIKEALCQKPEDFSDRPILPLTRELGYAKNCEGILFAKYSLSWKEQRRFCLSTLRNFGLGKKSLEQRVTEEAGFLCSEFSAKQGHPFNPHILIKNAVSNVICTMTFGDRYEYKDETFLELMHLLEDLMKSLSSFLTQVVALVPVLSHIPGPHRKAWQLHHEFLDFIRKTVKEHKESRDPAFARDLIDSFLEEMEKNKGNPETSFNETNLLHIALDMFAAGTETSSTTLRWGLIYMVLYPDIQKKAQKEIDNVIGRDRPPTMEDQVNLPYTNAVIHEIQRYGDILPGALPHMAYQDTEIQGYFIPKGTIVIINLSSLLKDEAVWKKQHQFYPENFLDSDGQFVRQEAFLPFSTGRRVCLGEQLAKMELFIFFTSFLQHFTFCIPPNQPRPRENGYFSIIMSPHPYQICAIPR</sequence>
<evidence type="ECO:0000256" key="2">
    <source>
        <dbReference type="ARBA" id="ARBA00004370"/>
    </source>
</evidence>
<comment type="similarity">
    <text evidence="3 11">Belongs to the cytochrome P450 family.</text>
</comment>
<gene>
    <name evidence="15" type="primary">CYP2D113</name>
</gene>
<evidence type="ECO:0000256" key="7">
    <source>
        <dbReference type="ARBA" id="ARBA00023004"/>
    </source>
</evidence>
<evidence type="ECO:0000256" key="6">
    <source>
        <dbReference type="ARBA" id="ARBA00023002"/>
    </source>
</evidence>
<dbReference type="InterPro" id="IPR002401">
    <property type="entry name" value="Cyt_P450_E_grp-I"/>
</dbReference>
<dbReference type="GeneTree" id="ENSGT00940000153331"/>
<evidence type="ECO:0000313" key="13">
    <source>
        <dbReference type="Ensembl" id="ENSSPUP00000009715.1"/>
    </source>
</evidence>
<dbReference type="GO" id="GO:0005737">
    <property type="term" value="C:cytoplasm"/>
    <property type="evidence" value="ECO:0007669"/>
    <property type="project" value="TreeGrafter"/>
</dbReference>
<dbReference type="AlphaFoldDB" id="A0A8D0GPQ9"/>
<keyword evidence="14" id="KW-1185">Reference proteome</keyword>
<dbReference type="Ensembl" id="ENSSPUT00000010359.1">
    <property type="protein sequence ID" value="ENSSPUP00000009715.1"/>
    <property type="gene ID" value="ENSSPUG00000006415.1"/>
</dbReference>
<dbReference type="PROSITE" id="PS00086">
    <property type="entry name" value="CYTOCHROME_P450"/>
    <property type="match status" value="1"/>
</dbReference>
<evidence type="ECO:0000313" key="14">
    <source>
        <dbReference type="Proteomes" id="UP000694392"/>
    </source>
</evidence>
<keyword evidence="5 10" id="KW-0479">Metal-binding</keyword>
<evidence type="ECO:0000256" key="9">
    <source>
        <dbReference type="ARBA" id="ARBA00023136"/>
    </source>
</evidence>
<evidence type="ECO:0000313" key="15">
    <source>
        <dbReference type="VGNC" id="VGNC:103589"/>
    </source>
</evidence>
<evidence type="ECO:0000256" key="8">
    <source>
        <dbReference type="ARBA" id="ARBA00023033"/>
    </source>
</evidence>
<dbReference type="PANTHER" id="PTHR24300:SF1">
    <property type="entry name" value="CYTOCHROME P450 2D6-RELATED"/>
    <property type="match status" value="1"/>
</dbReference>